<dbReference type="SUPFAM" id="SSF56784">
    <property type="entry name" value="HAD-like"/>
    <property type="match status" value="1"/>
</dbReference>
<evidence type="ECO:0000256" key="4">
    <source>
        <dbReference type="ARBA" id="ARBA00011881"/>
    </source>
</evidence>
<dbReference type="RefSeq" id="WP_265895830.1">
    <property type="nucleotide sequence ID" value="NZ_JAPIVE010000001.1"/>
</dbReference>
<dbReference type="NCBIfam" id="TIGR01662">
    <property type="entry name" value="HAD-SF-IIIA"/>
    <property type="match status" value="1"/>
</dbReference>
<dbReference type="InterPro" id="IPR023214">
    <property type="entry name" value="HAD_sf"/>
</dbReference>
<dbReference type="Pfam" id="PF08282">
    <property type="entry name" value="Hydrolase_3"/>
    <property type="match status" value="1"/>
</dbReference>
<comment type="cofactor">
    <cofactor evidence="2 11 12">
        <name>Mg(2+)</name>
        <dbReference type="ChEBI" id="CHEBI:18420"/>
    </cofactor>
</comment>
<evidence type="ECO:0000256" key="3">
    <source>
        <dbReference type="ARBA" id="ARBA00005893"/>
    </source>
</evidence>
<evidence type="ECO:0000256" key="11">
    <source>
        <dbReference type="PIRNR" id="PIRNR006118"/>
    </source>
</evidence>
<evidence type="ECO:0000256" key="7">
    <source>
        <dbReference type="ARBA" id="ARBA00022723"/>
    </source>
</evidence>
<sequence>MSHWLDTPACSKAARLRLLALDVDGVLSDGRLLYTSDHQEIKAFHVHDGVGIKALQRLGIQVAIITGRRSPMVERRCNELGIDHLIMGRDDKWAALQELTRQLGIDITETGYCGDDLPDLEAIHRAGLGASVPNAPDYIQQAADMVTTRRGGQGAVRELCEFIINAQGRWNEVLTHYHVEDAASIPPGTTSSQYMGE</sequence>
<dbReference type="SFLD" id="SFLDS00003">
    <property type="entry name" value="Haloacid_Dehalogenase"/>
    <property type="match status" value="1"/>
</dbReference>
<dbReference type="InterPro" id="IPR036412">
    <property type="entry name" value="HAD-like_sf"/>
</dbReference>
<evidence type="ECO:0000256" key="9">
    <source>
        <dbReference type="ARBA" id="ARBA00022842"/>
    </source>
</evidence>
<dbReference type="InterPro" id="IPR006549">
    <property type="entry name" value="HAD-SF_hydro_IIIA"/>
</dbReference>
<dbReference type="GO" id="GO:0009103">
    <property type="term" value="P:lipopolysaccharide biosynthetic process"/>
    <property type="evidence" value="ECO:0007669"/>
    <property type="project" value="UniProtKB-UniRule"/>
</dbReference>
<evidence type="ECO:0000256" key="5">
    <source>
        <dbReference type="ARBA" id="ARBA00013066"/>
    </source>
</evidence>
<dbReference type="InterPro" id="IPR050793">
    <property type="entry name" value="CMP-NeuNAc_synthase"/>
</dbReference>
<evidence type="ECO:0000256" key="1">
    <source>
        <dbReference type="ARBA" id="ARBA00000898"/>
    </source>
</evidence>
<keyword evidence="11" id="KW-0448">Lipopolysaccharide biosynthesis</keyword>
<reference evidence="13" key="1">
    <citation type="submission" date="2022-11" db="EMBL/GenBank/DDBJ databases">
        <title>Larsenimonas rhizosphaerae sp. nov., isolated from a tidal mudflat.</title>
        <authorList>
            <person name="Lee S.D."/>
            <person name="Kim I.S."/>
        </authorList>
    </citation>
    <scope>NUCLEOTIDE SEQUENCE</scope>
    <source>
        <strain evidence="13">GH2-1</strain>
    </source>
</reference>
<dbReference type="GO" id="GO:0046872">
    <property type="term" value="F:metal ion binding"/>
    <property type="evidence" value="ECO:0007669"/>
    <property type="project" value="UniProtKB-UniRule"/>
</dbReference>
<keyword evidence="9 11" id="KW-0460">Magnesium</keyword>
<dbReference type="GO" id="GO:0008781">
    <property type="term" value="F:N-acylneuraminate cytidylyltransferase activity"/>
    <property type="evidence" value="ECO:0007669"/>
    <property type="project" value="TreeGrafter"/>
</dbReference>
<dbReference type="SFLD" id="SFLDG01136">
    <property type="entry name" value="C1.6:_Phosphoserine_Phosphatas"/>
    <property type="match status" value="1"/>
</dbReference>
<name>A0AA41ZL51_9GAMM</name>
<evidence type="ECO:0000313" key="13">
    <source>
        <dbReference type="EMBL" id="MCX2523783.1"/>
    </source>
</evidence>
<comment type="function">
    <text evidence="11">Catalyzes the hydrolysis of 3-deoxy-D-manno-octulosonate 8-phosphate (KDO 8-P) to 3-deoxy-D-manno-octulosonate (KDO) and inorganic phosphate.</text>
</comment>
<dbReference type="CDD" id="cd01630">
    <property type="entry name" value="HAD_KDO-like"/>
    <property type="match status" value="1"/>
</dbReference>
<feature type="binding site" evidence="12">
    <location>
        <position position="24"/>
    </location>
    <ligand>
        <name>substrate</name>
    </ligand>
</feature>
<dbReference type="InterPro" id="IPR010023">
    <property type="entry name" value="KdsC_fam"/>
</dbReference>
<evidence type="ECO:0000256" key="2">
    <source>
        <dbReference type="ARBA" id="ARBA00001946"/>
    </source>
</evidence>
<evidence type="ECO:0000256" key="10">
    <source>
        <dbReference type="ARBA" id="ARBA00031051"/>
    </source>
</evidence>
<comment type="subunit">
    <text evidence="4 11">Homotetramer.</text>
</comment>
<dbReference type="PIRSF" id="PIRSF006118">
    <property type="entry name" value="KDO8-P_Ptase"/>
    <property type="match status" value="1"/>
</dbReference>
<organism evidence="13 14">
    <name type="scientific">Larsenimonas rhizosphaerae</name>
    <dbReference type="NCBI Taxonomy" id="2944682"/>
    <lineage>
        <taxon>Bacteria</taxon>
        <taxon>Pseudomonadati</taxon>
        <taxon>Pseudomonadota</taxon>
        <taxon>Gammaproteobacteria</taxon>
        <taxon>Oceanospirillales</taxon>
        <taxon>Halomonadaceae</taxon>
        <taxon>Larsenimonas</taxon>
    </lineage>
</organism>
<evidence type="ECO:0000256" key="6">
    <source>
        <dbReference type="ARBA" id="ARBA00020092"/>
    </source>
</evidence>
<keyword evidence="7 11" id="KW-0479">Metal-binding</keyword>
<dbReference type="SFLD" id="SFLDG01138">
    <property type="entry name" value="C1.6.2:_Deoxy-d-mannose-octulo"/>
    <property type="match status" value="1"/>
</dbReference>
<dbReference type="Gene3D" id="3.40.50.1000">
    <property type="entry name" value="HAD superfamily/HAD-like"/>
    <property type="match status" value="1"/>
</dbReference>
<dbReference type="Proteomes" id="UP001165678">
    <property type="component" value="Unassembled WGS sequence"/>
</dbReference>
<feature type="binding site" evidence="12">
    <location>
        <position position="22"/>
    </location>
    <ligand>
        <name>Mg(2+)</name>
        <dbReference type="ChEBI" id="CHEBI:18420"/>
    </ligand>
</feature>
<dbReference type="AlphaFoldDB" id="A0AA41ZL51"/>
<dbReference type="EC" id="3.1.3.45" evidence="5 11"/>
<comment type="catalytic activity">
    <reaction evidence="1 11">
        <text>3-deoxy-alpha-D-manno-2-octulosonate-8-phosphate + H2O = 3-deoxy-alpha-D-manno-oct-2-ulosonate + phosphate</text>
        <dbReference type="Rhea" id="RHEA:11500"/>
        <dbReference type="ChEBI" id="CHEBI:15377"/>
        <dbReference type="ChEBI" id="CHEBI:43474"/>
        <dbReference type="ChEBI" id="CHEBI:85985"/>
        <dbReference type="ChEBI" id="CHEBI:85986"/>
        <dbReference type="EC" id="3.1.3.45"/>
    </reaction>
</comment>
<keyword evidence="14" id="KW-1185">Reference proteome</keyword>
<comment type="caution">
    <text evidence="13">The sequence shown here is derived from an EMBL/GenBank/DDBJ whole genome shotgun (WGS) entry which is preliminary data.</text>
</comment>
<dbReference type="GO" id="GO:0019143">
    <property type="term" value="F:3-deoxy-manno-octulosonate-8-phosphatase activity"/>
    <property type="evidence" value="ECO:0007669"/>
    <property type="project" value="UniProtKB-UniRule"/>
</dbReference>
<dbReference type="EMBL" id="JAPIVE010000001">
    <property type="protein sequence ID" value="MCX2523783.1"/>
    <property type="molecule type" value="Genomic_DNA"/>
</dbReference>
<dbReference type="PANTHER" id="PTHR21485:SF3">
    <property type="entry name" value="N-ACYLNEURAMINATE CYTIDYLYLTRANSFERASE"/>
    <property type="match status" value="1"/>
</dbReference>
<proteinExistence type="inferred from homology"/>
<gene>
    <name evidence="13" type="ORF">OQ287_05985</name>
</gene>
<protein>
    <recommendedName>
        <fullName evidence="6 11">3-deoxy-D-manno-octulosonate 8-phosphate phosphatase KdsC</fullName>
        <ecNumber evidence="5 11">3.1.3.45</ecNumber>
    </recommendedName>
    <alternativeName>
        <fullName evidence="10 11">KDO 8-P phosphatase</fullName>
    </alternativeName>
</protein>
<keyword evidence="8 11" id="KW-0378">Hydrolase</keyword>
<evidence type="ECO:0000313" key="14">
    <source>
        <dbReference type="Proteomes" id="UP001165678"/>
    </source>
</evidence>
<accession>A0AA41ZL51</accession>
<dbReference type="FunFam" id="3.40.50.1000:FF:000029">
    <property type="entry name" value="3-deoxy-D-manno-octulosonate 8-phosphate phosphatase KdsC"/>
    <property type="match status" value="1"/>
</dbReference>
<feature type="binding site" evidence="12">
    <location>
        <position position="115"/>
    </location>
    <ligand>
        <name>Mg(2+)</name>
        <dbReference type="ChEBI" id="CHEBI:18420"/>
    </ligand>
</feature>
<dbReference type="NCBIfam" id="TIGR01670">
    <property type="entry name" value="KdsC-phosphatas"/>
    <property type="match status" value="1"/>
</dbReference>
<dbReference type="PANTHER" id="PTHR21485">
    <property type="entry name" value="HAD SUPERFAMILY MEMBERS CMAS AND KDSC"/>
    <property type="match status" value="1"/>
</dbReference>
<comment type="similarity">
    <text evidence="3 11">Belongs to the KdsC family.</text>
</comment>
<evidence type="ECO:0000256" key="8">
    <source>
        <dbReference type="ARBA" id="ARBA00022801"/>
    </source>
</evidence>
<evidence type="ECO:0000256" key="12">
    <source>
        <dbReference type="PIRSR" id="PIRSR006118-2"/>
    </source>
</evidence>